<reference evidence="3" key="2">
    <citation type="submission" date="2025-08" db="UniProtKB">
        <authorList>
            <consortium name="Ensembl"/>
        </authorList>
    </citation>
    <scope>IDENTIFICATION</scope>
    <source>
        <strain evidence="3">Glennie</strain>
    </source>
</reference>
<dbReference type="GeneTree" id="ENSGT00390000003287"/>
<dbReference type="InterPro" id="IPR008952">
    <property type="entry name" value="Tetraspanin_EC2_sf"/>
</dbReference>
<feature type="transmembrane region" description="Helical" evidence="2">
    <location>
        <begin position="109"/>
        <end position="129"/>
    </location>
</feature>
<evidence type="ECO:0000313" key="3">
    <source>
        <dbReference type="Ensembl" id="ENSOANP00000049512.1"/>
    </source>
</evidence>
<reference evidence="3" key="3">
    <citation type="submission" date="2025-09" db="UniProtKB">
        <authorList>
            <consortium name="Ensembl"/>
        </authorList>
    </citation>
    <scope>IDENTIFICATION</scope>
    <source>
        <strain evidence="3">Glennie</strain>
    </source>
</reference>
<evidence type="ECO:0000256" key="1">
    <source>
        <dbReference type="SAM" id="MobiDB-lite"/>
    </source>
</evidence>
<dbReference type="Gene3D" id="1.10.1450.10">
    <property type="entry name" value="Tetraspanin"/>
    <property type="match status" value="1"/>
</dbReference>
<dbReference type="Ensembl" id="ENSOANT00000067041.1">
    <property type="protein sequence ID" value="ENSOANP00000049512.1"/>
    <property type="gene ID" value="ENSOANG00000046586.1"/>
</dbReference>
<dbReference type="SUPFAM" id="SSF48652">
    <property type="entry name" value="Tetraspanin"/>
    <property type="match status" value="1"/>
</dbReference>
<evidence type="ECO:0000313" key="4">
    <source>
        <dbReference type="Proteomes" id="UP000002279"/>
    </source>
</evidence>
<dbReference type="InParanoid" id="A0A6I8PBA3"/>
<evidence type="ECO:0008006" key="5">
    <source>
        <dbReference type="Google" id="ProtNLM"/>
    </source>
</evidence>
<feature type="compositionally biased region" description="Pro residues" evidence="1">
    <location>
        <begin position="229"/>
        <end position="238"/>
    </location>
</feature>
<feature type="transmembrane region" description="Helical" evidence="2">
    <location>
        <begin position="71"/>
        <end position="89"/>
    </location>
</feature>
<dbReference type="AlphaFoldDB" id="A0A6I8PBA3"/>
<feature type="region of interest" description="Disordered" evidence="1">
    <location>
        <begin position="220"/>
        <end position="282"/>
    </location>
</feature>
<feature type="compositionally biased region" description="Low complexity" evidence="1">
    <location>
        <begin position="256"/>
        <end position="268"/>
    </location>
</feature>
<dbReference type="GO" id="GO:0005886">
    <property type="term" value="C:plasma membrane"/>
    <property type="evidence" value="ECO:0000318"/>
    <property type="project" value="GO_Central"/>
</dbReference>
<accession>A0A6I8PBA3</accession>
<keyword evidence="4" id="KW-1185">Reference proteome</keyword>
<dbReference type="Proteomes" id="UP000002279">
    <property type="component" value="Chromosome 3"/>
</dbReference>
<reference evidence="3 4" key="1">
    <citation type="journal article" date="2008" name="Nature">
        <title>Genome analysis of the platypus reveals unique signatures of evolution.</title>
        <authorList>
            <person name="Warren W.C."/>
            <person name="Hillier L.W."/>
            <person name="Marshall Graves J.A."/>
            <person name="Birney E."/>
            <person name="Ponting C.P."/>
            <person name="Grutzner F."/>
            <person name="Belov K."/>
            <person name="Miller W."/>
            <person name="Clarke L."/>
            <person name="Chinwalla A.T."/>
            <person name="Yang S.P."/>
            <person name="Heger A."/>
            <person name="Locke D.P."/>
            <person name="Miethke P."/>
            <person name="Waters P.D."/>
            <person name="Veyrunes F."/>
            <person name="Fulton L."/>
            <person name="Fulton B."/>
            <person name="Graves T."/>
            <person name="Wallis J."/>
            <person name="Puente X.S."/>
            <person name="Lopez-Otin C."/>
            <person name="Ordonez G.R."/>
            <person name="Eichler E.E."/>
            <person name="Chen L."/>
            <person name="Cheng Z."/>
            <person name="Deakin J.E."/>
            <person name="Alsop A."/>
            <person name="Thompson K."/>
            <person name="Kirby P."/>
            <person name="Papenfuss A.T."/>
            <person name="Wakefield M.J."/>
            <person name="Olender T."/>
            <person name="Lancet D."/>
            <person name="Huttley G.A."/>
            <person name="Smit A.F."/>
            <person name="Pask A."/>
            <person name="Temple-Smith P."/>
            <person name="Batzer M.A."/>
            <person name="Walker J.A."/>
            <person name="Konkel M.K."/>
            <person name="Harris R.S."/>
            <person name="Whittington C.M."/>
            <person name="Wong E.S."/>
            <person name="Gemmell N.J."/>
            <person name="Buschiazzo E."/>
            <person name="Vargas Jentzsch I.M."/>
            <person name="Merkel A."/>
            <person name="Schmitz J."/>
            <person name="Zemann A."/>
            <person name="Churakov G."/>
            <person name="Kriegs J.O."/>
            <person name="Brosius J."/>
            <person name="Murchison E.P."/>
            <person name="Sachidanandam R."/>
            <person name="Smith C."/>
            <person name="Hannon G.J."/>
            <person name="Tsend-Ayush E."/>
            <person name="McMillan D."/>
            <person name="Attenborough R."/>
            <person name="Rens W."/>
            <person name="Ferguson-Smith M."/>
            <person name="Lefevre C.M."/>
            <person name="Sharp J.A."/>
            <person name="Nicholas K.R."/>
            <person name="Ray D.A."/>
            <person name="Kube M."/>
            <person name="Reinhardt R."/>
            <person name="Pringle T.H."/>
            <person name="Taylor J."/>
            <person name="Jones R.C."/>
            <person name="Nixon B."/>
            <person name="Dacheux J.L."/>
            <person name="Niwa H."/>
            <person name="Sekita Y."/>
            <person name="Huang X."/>
            <person name="Stark A."/>
            <person name="Kheradpour P."/>
            <person name="Kellis M."/>
            <person name="Flicek P."/>
            <person name="Chen Y."/>
            <person name="Webber C."/>
            <person name="Hardison R."/>
            <person name="Nelson J."/>
            <person name="Hallsworth-Pepin K."/>
            <person name="Delehaunty K."/>
            <person name="Markovic C."/>
            <person name="Minx P."/>
            <person name="Feng Y."/>
            <person name="Kremitzki C."/>
            <person name="Mitreva M."/>
            <person name="Glasscock J."/>
            <person name="Wylie T."/>
            <person name="Wohldmann P."/>
            <person name="Thiru P."/>
            <person name="Nhan M.N."/>
            <person name="Pohl C.S."/>
            <person name="Smith S.M."/>
            <person name="Hou S."/>
            <person name="Nefedov M."/>
            <person name="de Jong P.J."/>
            <person name="Renfree M.B."/>
            <person name="Mardis E.R."/>
            <person name="Wilson R.K."/>
        </authorList>
    </citation>
    <scope>NUCLEOTIDE SEQUENCE [LARGE SCALE GENOMIC DNA]</scope>
    <source>
        <strain evidence="3 4">Glennie</strain>
    </source>
</reference>
<feature type="region of interest" description="Disordered" evidence="1">
    <location>
        <begin position="1"/>
        <end position="43"/>
    </location>
</feature>
<protein>
    <recommendedName>
        <fullName evidence="5">Tetraspanin 32</fullName>
    </recommendedName>
</protein>
<evidence type="ECO:0000256" key="2">
    <source>
        <dbReference type="SAM" id="Phobius"/>
    </source>
</evidence>
<feature type="transmembrane region" description="Helical" evidence="2">
    <location>
        <begin position="136"/>
        <end position="159"/>
    </location>
</feature>
<keyword evidence="2" id="KW-1133">Transmembrane helix</keyword>
<keyword evidence="2" id="KW-0472">Membrane</keyword>
<dbReference type="GO" id="GO:1900746">
    <property type="term" value="P:regulation of vascular endothelial growth factor signaling pathway"/>
    <property type="evidence" value="ECO:0000318"/>
    <property type="project" value="GO_Central"/>
</dbReference>
<proteinExistence type="predicted"/>
<keyword evidence="2" id="KW-0812">Transmembrane</keyword>
<sequence>MGHYFRRSAPGRPAPGSSVQSVSIPDTGWGEDGDPREESWSGLSPRRRAASHYTILLCLWKASEQKQDHQLLGLSVAILTVITRSGAHFTVLSRASGDGSPYRVLHSAAFYLGTCLAGLLGLGAVLSAAGTVREAAGLVAGGFLCFALVFCTLIQVAFWRHTNRSQVEDAVLDAYDLVYEMAMRNSSGGLRQLEAIHDTYLCCGKNSPFGGPGSLERDLCPGAGAPAGGGPPSPPGGPPGGGGATGKVNHPSIHCASGGAAGRSQQGPRARRLTRIHTNGCV</sequence>
<name>A0A6I8PBA3_ORNAN</name>
<dbReference type="Bgee" id="ENSOANG00000046586">
    <property type="expression patterns" value="Expressed in ovary and 6 other cell types or tissues"/>
</dbReference>
<organism evidence="3 4">
    <name type="scientific">Ornithorhynchus anatinus</name>
    <name type="common">Duckbill platypus</name>
    <dbReference type="NCBI Taxonomy" id="9258"/>
    <lineage>
        <taxon>Eukaryota</taxon>
        <taxon>Metazoa</taxon>
        <taxon>Chordata</taxon>
        <taxon>Craniata</taxon>
        <taxon>Vertebrata</taxon>
        <taxon>Euteleostomi</taxon>
        <taxon>Mammalia</taxon>
        <taxon>Monotremata</taxon>
        <taxon>Ornithorhynchidae</taxon>
        <taxon>Ornithorhynchus</taxon>
    </lineage>
</organism>